<keyword evidence="2" id="KW-1185">Reference proteome</keyword>
<evidence type="ECO:0000313" key="2">
    <source>
        <dbReference type="Proteomes" id="UP000035963"/>
    </source>
</evidence>
<accession>A0A0J1CZX0</accession>
<proteinExistence type="predicted"/>
<dbReference type="AlphaFoldDB" id="A0A0J1CZX0"/>
<comment type="caution">
    <text evidence="1">The sequence shown here is derived from an EMBL/GenBank/DDBJ whole genome shotgun (WGS) entry which is preliminary data.</text>
</comment>
<organism evidence="1 2">
    <name type="scientific">Caballeronia mineralivorans PML1(12)</name>
    <dbReference type="NCBI Taxonomy" id="908627"/>
    <lineage>
        <taxon>Bacteria</taxon>
        <taxon>Pseudomonadati</taxon>
        <taxon>Pseudomonadota</taxon>
        <taxon>Betaproteobacteria</taxon>
        <taxon>Burkholderiales</taxon>
        <taxon>Burkholderiaceae</taxon>
        <taxon>Caballeronia</taxon>
    </lineage>
</organism>
<evidence type="ECO:0000313" key="1">
    <source>
        <dbReference type="EMBL" id="KLU25956.1"/>
    </source>
</evidence>
<sequence length="109" mass="11908">MAQSGEQAARANSLIIVFDERLADSRAFAFRSRTMGARVVPLRNDIGELWFQRLMPLAASPGNTIAGLTRHADAFLLTCFAQSSGMRATQRTAGAHAGADTLVMWRLDR</sequence>
<gene>
    <name evidence="1" type="ORF">EOS_12100</name>
</gene>
<name>A0A0J1CZX0_9BURK</name>
<dbReference type="Proteomes" id="UP000035963">
    <property type="component" value="Unassembled WGS sequence"/>
</dbReference>
<dbReference type="EMBL" id="AEJF01000080">
    <property type="protein sequence ID" value="KLU25956.1"/>
    <property type="molecule type" value="Genomic_DNA"/>
</dbReference>
<protein>
    <submittedName>
        <fullName evidence="1">Uncharacterized protein</fullName>
    </submittedName>
</protein>
<reference evidence="1 2" key="1">
    <citation type="journal article" date="2015" name="Genome Announc.">
        <title>Draft Genome Sequence of Burkholderia sp. Strain PML1(12), an Ectomycorrhizosphere-Inhabiting Bacterium with Effective Mineral-Weathering Ability.</title>
        <authorList>
            <person name="Uroz S."/>
            <person name="Oger P."/>
        </authorList>
    </citation>
    <scope>NUCLEOTIDE SEQUENCE [LARGE SCALE GENOMIC DNA]</scope>
    <source>
        <strain evidence="2">PML1(12)</strain>
    </source>
</reference>
<dbReference type="PATRIC" id="fig|908627.4.peg.2685"/>